<keyword evidence="9" id="KW-1185">Reference proteome</keyword>
<gene>
    <name evidence="7 8" type="primary">atpH</name>
    <name evidence="8" type="ORF">WI372_17740</name>
</gene>
<dbReference type="Pfam" id="PF00213">
    <property type="entry name" value="OSCP"/>
    <property type="match status" value="1"/>
</dbReference>
<dbReference type="Gene3D" id="1.10.520.20">
    <property type="entry name" value="N-terminal domain of the delta subunit of the F1F0-ATP synthase"/>
    <property type="match status" value="1"/>
</dbReference>
<dbReference type="NCBIfam" id="NF004402">
    <property type="entry name" value="PRK05758.2-2"/>
    <property type="match status" value="1"/>
</dbReference>
<evidence type="ECO:0000256" key="3">
    <source>
        <dbReference type="ARBA" id="ARBA00022781"/>
    </source>
</evidence>
<evidence type="ECO:0000313" key="8">
    <source>
        <dbReference type="EMBL" id="MEK9502843.1"/>
    </source>
</evidence>
<dbReference type="RefSeq" id="WP_405281849.1">
    <property type="nucleotide sequence ID" value="NZ_JBBHLI010000016.1"/>
</dbReference>
<dbReference type="Proteomes" id="UP001484239">
    <property type="component" value="Unassembled WGS sequence"/>
</dbReference>
<proteinExistence type="inferred from homology"/>
<evidence type="ECO:0000256" key="7">
    <source>
        <dbReference type="HAMAP-Rule" id="MF_01416"/>
    </source>
</evidence>
<reference evidence="8 9" key="1">
    <citation type="submission" date="2024-02" db="EMBL/GenBank/DDBJ databases">
        <title>A novel Gemmatimonadota bacterium.</title>
        <authorList>
            <person name="Du Z.-J."/>
            <person name="Ye Y.-Q."/>
        </authorList>
    </citation>
    <scope>NUCLEOTIDE SEQUENCE [LARGE SCALE GENOMIC DNA]</scope>
    <source>
        <strain evidence="8 9">DH-20</strain>
    </source>
</reference>
<keyword evidence="7" id="KW-1003">Cell membrane</keyword>
<comment type="subcellular location">
    <subcellularLocation>
        <location evidence="7">Cell membrane</location>
        <topology evidence="7">Peripheral membrane protein</topology>
    </subcellularLocation>
    <subcellularLocation>
        <location evidence="1">Membrane</location>
    </subcellularLocation>
</comment>
<accession>A0ABU9EDL0</accession>
<dbReference type="InterPro" id="IPR000711">
    <property type="entry name" value="ATPase_OSCP/dsu"/>
</dbReference>
<dbReference type="InterPro" id="IPR026015">
    <property type="entry name" value="ATP_synth_OSCP/delta_N_sf"/>
</dbReference>
<comment type="function">
    <text evidence="7">This protein is part of the stalk that links CF(0) to CF(1). It either transmits conformational changes from CF(0) to CF(1) or is implicated in proton conduction.</text>
</comment>
<evidence type="ECO:0000313" key="9">
    <source>
        <dbReference type="Proteomes" id="UP001484239"/>
    </source>
</evidence>
<keyword evidence="6 7" id="KW-0066">ATP synthesis</keyword>
<evidence type="ECO:0000256" key="1">
    <source>
        <dbReference type="ARBA" id="ARBA00004370"/>
    </source>
</evidence>
<protein>
    <recommendedName>
        <fullName evidence="7">ATP synthase subunit delta</fullName>
    </recommendedName>
    <alternativeName>
        <fullName evidence="7">ATP synthase F(1) sector subunit delta</fullName>
    </alternativeName>
    <alternativeName>
        <fullName evidence="7">F-type ATPase subunit delta</fullName>
        <shortName evidence="7">F-ATPase subunit delta</shortName>
    </alternativeName>
</protein>
<evidence type="ECO:0000256" key="2">
    <source>
        <dbReference type="ARBA" id="ARBA00022448"/>
    </source>
</evidence>
<dbReference type="HAMAP" id="MF_01416">
    <property type="entry name" value="ATP_synth_delta_bact"/>
    <property type="match status" value="1"/>
</dbReference>
<keyword evidence="3 7" id="KW-0375">Hydrogen ion transport</keyword>
<keyword evidence="5 7" id="KW-0472">Membrane</keyword>
<evidence type="ECO:0000256" key="6">
    <source>
        <dbReference type="ARBA" id="ARBA00023310"/>
    </source>
</evidence>
<comment type="similarity">
    <text evidence="7">Belongs to the ATPase delta chain family.</text>
</comment>
<sequence length="191" mass="21017">MRDQTVARNYAEALFDLARRHEGLEAFGEGIAMVASLVDDDPRLRQFLETPRIDAEAKKSALRKALGGRVPPMLVNFLLVVIDKRRQRLIGTIATEFAALVDEHENRAHVEVTVAQPLNDATSAALTERLSRLLGKTAVPHVRVDPSIIGGVVVRAGDTIYDGSLRRRLSRMRRQLMTASLSGGNEQPSQG</sequence>
<dbReference type="PRINTS" id="PR00125">
    <property type="entry name" value="ATPASEDELTA"/>
</dbReference>
<dbReference type="SUPFAM" id="SSF47928">
    <property type="entry name" value="N-terminal domain of the delta subunit of the F1F0-ATP synthase"/>
    <property type="match status" value="1"/>
</dbReference>
<organism evidence="8 9">
    <name type="scientific">Gaopeijia maritima</name>
    <dbReference type="NCBI Taxonomy" id="3119007"/>
    <lineage>
        <taxon>Bacteria</taxon>
        <taxon>Pseudomonadati</taxon>
        <taxon>Gemmatimonadota</taxon>
        <taxon>Longimicrobiia</taxon>
        <taxon>Gaopeijiales</taxon>
        <taxon>Gaopeijiaceae</taxon>
        <taxon>Gaopeijia</taxon>
    </lineage>
</organism>
<comment type="caution">
    <text evidence="8">The sequence shown here is derived from an EMBL/GenBank/DDBJ whole genome shotgun (WGS) entry which is preliminary data.</text>
</comment>
<dbReference type="PANTHER" id="PTHR11910">
    <property type="entry name" value="ATP SYNTHASE DELTA CHAIN"/>
    <property type="match status" value="1"/>
</dbReference>
<dbReference type="EMBL" id="JBBHLI010000016">
    <property type="protein sequence ID" value="MEK9502843.1"/>
    <property type="molecule type" value="Genomic_DNA"/>
</dbReference>
<comment type="function">
    <text evidence="7">F(1)F(0) ATP synthase produces ATP from ADP in the presence of a proton or sodium gradient. F-type ATPases consist of two structural domains, F(1) containing the extramembraneous catalytic core and F(0) containing the membrane proton channel, linked together by a central stalk and a peripheral stalk. During catalysis, ATP synthesis in the catalytic domain of F(1) is coupled via a rotary mechanism of the central stalk subunits to proton translocation.</text>
</comment>
<keyword evidence="7" id="KW-0139">CF(1)</keyword>
<dbReference type="NCBIfam" id="TIGR01145">
    <property type="entry name" value="ATP_synt_delta"/>
    <property type="match status" value="1"/>
</dbReference>
<evidence type="ECO:0000256" key="4">
    <source>
        <dbReference type="ARBA" id="ARBA00023065"/>
    </source>
</evidence>
<keyword evidence="4 7" id="KW-0406">Ion transport</keyword>
<evidence type="ECO:0000256" key="5">
    <source>
        <dbReference type="ARBA" id="ARBA00023136"/>
    </source>
</evidence>
<name>A0ABU9EDL0_9BACT</name>
<keyword evidence="2 7" id="KW-0813">Transport</keyword>